<proteinExistence type="predicted"/>
<gene>
    <name evidence="2" type="ORF">ElyMa_006522100</name>
</gene>
<feature type="compositionally biased region" description="Low complexity" evidence="1">
    <location>
        <begin position="98"/>
        <end position="117"/>
    </location>
</feature>
<keyword evidence="3" id="KW-1185">Reference proteome</keyword>
<comment type="caution">
    <text evidence="2">The sequence shown here is derived from an EMBL/GenBank/DDBJ whole genome shotgun (WGS) entry which is preliminary data.</text>
</comment>
<organism evidence="2 3">
    <name type="scientific">Elysia marginata</name>
    <dbReference type="NCBI Taxonomy" id="1093978"/>
    <lineage>
        <taxon>Eukaryota</taxon>
        <taxon>Metazoa</taxon>
        <taxon>Spiralia</taxon>
        <taxon>Lophotrochozoa</taxon>
        <taxon>Mollusca</taxon>
        <taxon>Gastropoda</taxon>
        <taxon>Heterobranchia</taxon>
        <taxon>Euthyneura</taxon>
        <taxon>Panpulmonata</taxon>
        <taxon>Sacoglossa</taxon>
        <taxon>Placobranchoidea</taxon>
        <taxon>Plakobranchidae</taxon>
        <taxon>Elysia</taxon>
    </lineage>
</organism>
<evidence type="ECO:0000313" key="3">
    <source>
        <dbReference type="Proteomes" id="UP000762676"/>
    </source>
</evidence>
<dbReference type="AlphaFoldDB" id="A0AAV4I591"/>
<sequence length="131" mass="14049">MIFSGKISDPKDSTNLTEYTPVTTPDPTLLPRGPIYTWRYLGILIGEKTSGPMRYQVENSLLTPKYQLLQSLVLSVPLSLPCHYINSNTTTTRRPEGAALTTATTATAATTTAEATAPSEHSPAVDSHNGG</sequence>
<feature type="region of interest" description="Disordered" evidence="1">
    <location>
        <begin position="1"/>
        <end position="22"/>
    </location>
</feature>
<dbReference type="Proteomes" id="UP000762676">
    <property type="component" value="Unassembled WGS sequence"/>
</dbReference>
<accession>A0AAV4I591</accession>
<evidence type="ECO:0000313" key="2">
    <source>
        <dbReference type="EMBL" id="GFS05518.1"/>
    </source>
</evidence>
<protein>
    <submittedName>
        <fullName evidence="2">Uncharacterized protein</fullName>
    </submittedName>
</protein>
<name>A0AAV4I591_9GAST</name>
<reference evidence="2 3" key="1">
    <citation type="journal article" date="2021" name="Elife">
        <title>Chloroplast acquisition without the gene transfer in kleptoplastic sea slugs, Plakobranchus ocellatus.</title>
        <authorList>
            <person name="Maeda T."/>
            <person name="Takahashi S."/>
            <person name="Yoshida T."/>
            <person name="Shimamura S."/>
            <person name="Takaki Y."/>
            <person name="Nagai Y."/>
            <person name="Toyoda A."/>
            <person name="Suzuki Y."/>
            <person name="Arimoto A."/>
            <person name="Ishii H."/>
            <person name="Satoh N."/>
            <person name="Nishiyama T."/>
            <person name="Hasebe M."/>
            <person name="Maruyama T."/>
            <person name="Minagawa J."/>
            <person name="Obokata J."/>
            <person name="Shigenobu S."/>
        </authorList>
    </citation>
    <scope>NUCLEOTIDE SEQUENCE [LARGE SCALE GENOMIC DNA]</scope>
</reference>
<evidence type="ECO:0000256" key="1">
    <source>
        <dbReference type="SAM" id="MobiDB-lite"/>
    </source>
</evidence>
<feature type="region of interest" description="Disordered" evidence="1">
    <location>
        <begin position="88"/>
        <end position="131"/>
    </location>
</feature>
<dbReference type="EMBL" id="BMAT01013088">
    <property type="protein sequence ID" value="GFS05518.1"/>
    <property type="molecule type" value="Genomic_DNA"/>
</dbReference>